<dbReference type="Gene3D" id="2.60.40.10">
    <property type="entry name" value="Immunoglobulins"/>
    <property type="match status" value="1"/>
</dbReference>
<proteinExistence type="predicted"/>
<dbReference type="InterPro" id="IPR013783">
    <property type="entry name" value="Ig-like_fold"/>
</dbReference>
<dbReference type="InterPro" id="IPR035356">
    <property type="entry name" value="LBP_C"/>
</dbReference>
<dbReference type="EMBL" id="CP146256">
    <property type="protein sequence ID" value="XAH74392.1"/>
    <property type="molecule type" value="Genomic_DNA"/>
</dbReference>
<keyword evidence="5" id="KW-1185">Reference proteome</keyword>
<evidence type="ECO:0000259" key="1">
    <source>
        <dbReference type="Pfam" id="PF09508"/>
    </source>
</evidence>
<dbReference type="EC" id="2.4.1.211" evidence="4"/>
<protein>
    <submittedName>
        <fullName evidence="4">1,3-beta-galactosyl-N-acetylhexosamine phosphorylase</fullName>
        <ecNumber evidence="4">2.4.1.211</ecNumber>
    </submittedName>
</protein>
<evidence type="ECO:0000313" key="4">
    <source>
        <dbReference type="EMBL" id="XAH74392.1"/>
    </source>
</evidence>
<evidence type="ECO:0000259" key="2">
    <source>
        <dbReference type="Pfam" id="PF17385"/>
    </source>
</evidence>
<dbReference type="InterPro" id="IPR013780">
    <property type="entry name" value="Glyco_hydro_b"/>
</dbReference>
<dbReference type="NCBIfam" id="TIGR02336">
    <property type="entry name" value="1,3-beta-galactosyl-N-acetylhexosamine phosphorylase"/>
    <property type="match status" value="1"/>
</dbReference>
<dbReference type="Proteomes" id="UP001451571">
    <property type="component" value="Chromosome"/>
</dbReference>
<evidence type="ECO:0000259" key="3">
    <source>
        <dbReference type="Pfam" id="PF17386"/>
    </source>
</evidence>
<dbReference type="Pfam" id="PF17385">
    <property type="entry name" value="LBP_M"/>
    <property type="match status" value="1"/>
</dbReference>
<name>A0ABZ3EXK4_9FIRM</name>
<feature type="domain" description="Lacto-N-biose phosphorylase-like N-terminal TIM barrel" evidence="1">
    <location>
        <begin position="6"/>
        <end position="449"/>
    </location>
</feature>
<feature type="domain" description="Lacto-N-biose phosphorylase C-terminal" evidence="3">
    <location>
        <begin position="668"/>
        <end position="717"/>
    </location>
</feature>
<dbReference type="InterPro" id="IPR012711">
    <property type="entry name" value="Lacto-N-biose_phosphorylase"/>
</dbReference>
<keyword evidence="4" id="KW-0328">Glycosyltransferase</keyword>
<dbReference type="Gene3D" id="3.20.20.80">
    <property type="entry name" value="Glycosidases"/>
    <property type="match status" value="1"/>
</dbReference>
<sequence length="721" mass="82533">MEAQKGGFTLPGEAGYEELTLKMAKKWGADVIRDSDGTVLSEKILKAGYGIYSTICIIRDHNEWAKKNINKLQQTFLCTPPAVAGGEEMCTAGMSIGLLDSFFKEQFRVNDSEDSFKYWQVYDRTTNVLLDKKDWIYNKDDESVIILTAIPWHKYTVNFMVYRVWEEISMYNHTTNHWDKEHLMPIEPRYPETQEYMLSWMKDWCEAHPDTTVVRFTSMFYNFAWIWGSSERNRNLFSDWGSYDYTVSVPALDAFAEKYGYFMTAEDFINKGRLHVTHMPPDSRKRDWMDFINDFVISFGKKLIDIVHSYGKQAYVFYDDSWVGIEPYNGRFREFGFDGLIKCVFSGFEARLCAGVEVPVHELRLHPYLFPVGLGGAPTFMDGGTPALEAKRFWNNVRRALLREPVERIGLGGYLHLVENYPDFSDYIEKTAEEFRLIKRIHRSGKPYVIGTKAAVLHTWGRYRSWTLSGHFHETSMHDLIHINEALSGLPIEVSFISFEDVKNGALNDVDVVINAGYAGSAWSGAEAWRDEEIVSLLTKWVYEGGTYLGVNEPSAVEGYDTFFRMAHVLGVDKDTGERVCHGRWAFHSDGEGILPEGVCIRPKENLYLTDGMTKVLLADGDKPLLTLHECGRGKGIYMAGFEVNSINTRMLYQLIRYAGGEGITGKYMTDNPYTECAYYPESRQLVIINNSGEEQEAAVETEEGVKKVVLESYETRFVTL</sequence>
<dbReference type="GO" id="GO:0050500">
    <property type="term" value="F:1,3-beta-galactosyl-N-acetylhexosamine phosphorylase activity"/>
    <property type="evidence" value="ECO:0007669"/>
    <property type="project" value="UniProtKB-EC"/>
</dbReference>
<dbReference type="Gene3D" id="2.60.40.1180">
    <property type="entry name" value="Golgi alpha-mannosidase II"/>
    <property type="match status" value="1"/>
</dbReference>
<dbReference type="SUPFAM" id="SSF52317">
    <property type="entry name" value="Class I glutamine amidotransferase-like"/>
    <property type="match status" value="1"/>
</dbReference>
<reference evidence="4 5" key="1">
    <citation type="submission" date="2024-02" db="EMBL/GenBank/DDBJ databases">
        <title>Bacterial strain from lacustrine sediment.</title>
        <authorList>
            <person name="Petit C."/>
            <person name="Fadhlaoui K."/>
        </authorList>
    </citation>
    <scope>NUCLEOTIDE SEQUENCE [LARGE SCALE GENOMIC DNA]</scope>
    <source>
        <strain evidence="4 5">IPX-CK</strain>
    </source>
</reference>
<dbReference type="Pfam" id="PF17386">
    <property type="entry name" value="LBP_C"/>
    <property type="match status" value="1"/>
</dbReference>
<dbReference type="InterPro" id="IPR029062">
    <property type="entry name" value="Class_I_gatase-like"/>
</dbReference>
<gene>
    <name evidence="4" type="primary">gnpA</name>
    <name evidence="4" type="ORF">V6984_01085</name>
</gene>
<dbReference type="InterPro" id="IPR035363">
    <property type="entry name" value="LBP_M"/>
</dbReference>
<dbReference type="InterPro" id="IPR035080">
    <property type="entry name" value="Lact_bio_phlase-like_N"/>
</dbReference>
<organism evidence="4 5">
    <name type="scientific">Kineothrix sedimenti</name>
    <dbReference type="NCBI Taxonomy" id="3123317"/>
    <lineage>
        <taxon>Bacteria</taxon>
        <taxon>Bacillati</taxon>
        <taxon>Bacillota</taxon>
        <taxon>Clostridia</taxon>
        <taxon>Lachnospirales</taxon>
        <taxon>Lachnospiraceae</taxon>
        <taxon>Kineothrix</taxon>
    </lineage>
</organism>
<keyword evidence="4" id="KW-0808">Transferase</keyword>
<dbReference type="RefSeq" id="WP_342757985.1">
    <property type="nucleotide sequence ID" value="NZ_CP146256.1"/>
</dbReference>
<dbReference type="Gene3D" id="3.40.50.880">
    <property type="match status" value="1"/>
</dbReference>
<dbReference type="Pfam" id="PF09508">
    <property type="entry name" value="Lact_bio_phlase"/>
    <property type="match status" value="1"/>
</dbReference>
<accession>A0ABZ3EXK4</accession>
<evidence type="ECO:0000313" key="5">
    <source>
        <dbReference type="Proteomes" id="UP001451571"/>
    </source>
</evidence>
<feature type="domain" description="Lacto-N-biose phosphorylase central" evidence="2">
    <location>
        <begin position="453"/>
        <end position="661"/>
    </location>
</feature>